<dbReference type="AlphaFoldDB" id="X1HI84"/>
<proteinExistence type="predicted"/>
<dbReference type="EMBL" id="BARU01006087">
    <property type="protein sequence ID" value="GAH44988.1"/>
    <property type="molecule type" value="Genomic_DNA"/>
</dbReference>
<gene>
    <name evidence="1" type="ORF">S03H2_11958</name>
</gene>
<reference evidence="1" key="1">
    <citation type="journal article" date="2014" name="Front. Microbiol.">
        <title>High frequency of phylogenetically diverse reductive dehalogenase-homologous genes in deep subseafloor sedimentary metagenomes.</title>
        <authorList>
            <person name="Kawai M."/>
            <person name="Futagami T."/>
            <person name="Toyoda A."/>
            <person name="Takaki Y."/>
            <person name="Nishi S."/>
            <person name="Hori S."/>
            <person name="Arai W."/>
            <person name="Tsubouchi T."/>
            <person name="Morono Y."/>
            <person name="Uchiyama I."/>
            <person name="Ito T."/>
            <person name="Fujiyama A."/>
            <person name="Inagaki F."/>
            <person name="Takami H."/>
        </authorList>
    </citation>
    <scope>NUCLEOTIDE SEQUENCE</scope>
    <source>
        <strain evidence="1">Expedition CK06-06</strain>
    </source>
</reference>
<accession>X1HI84</accession>
<evidence type="ECO:0000313" key="1">
    <source>
        <dbReference type="EMBL" id="GAH44988.1"/>
    </source>
</evidence>
<sequence length="49" mass="5320">MIKIARLISGTRISQDIKNEITEEVKEMKRTKEGVVPGLAAVLVGDNPA</sequence>
<protein>
    <recommendedName>
        <fullName evidence="2">Tetrahydrofolate dehydrogenase/cyclohydrolase catalytic domain-containing protein</fullName>
    </recommendedName>
</protein>
<feature type="non-terminal residue" evidence="1">
    <location>
        <position position="49"/>
    </location>
</feature>
<organism evidence="1">
    <name type="scientific">marine sediment metagenome</name>
    <dbReference type="NCBI Taxonomy" id="412755"/>
    <lineage>
        <taxon>unclassified sequences</taxon>
        <taxon>metagenomes</taxon>
        <taxon>ecological metagenomes</taxon>
    </lineage>
</organism>
<name>X1HI84_9ZZZZ</name>
<dbReference type="InterPro" id="IPR046346">
    <property type="entry name" value="Aminoacid_DH-like_N_sf"/>
</dbReference>
<evidence type="ECO:0008006" key="2">
    <source>
        <dbReference type="Google" id="ProtNLM"/>
    </source>
</evidence>
<comment type="caution">
    <text evidence="1">The sequence shown here is derived from an EMBL/GenBank/DDBJ whole genome shotgun (WGS) entry which is preliminary data.</text>
</comment>
<dbReference type="Gene3D" id="3.40.50.10860">
    <property type="entry name" value="Leucine Dehydrogenase, chain A, domain 1"/>
    <property type="match status" value="1"/>
</dbReference>
<dbReference type="SUPFAM" id="SSF53223">
    <property type="entry name" value="Aminoacid dehydrogenase-like, N-terminal domain"/>
    <property type="match status" value="1"/>
</dbReference>